<dbReference type="Proteomes" id="UP000006591">
    <property type="component" value="Chromosome 10"/>
</dbReference>
<dbReference type="PANTHER" id="PTHR45657:SF8">
    <property type="entry name" value="PHOSPHATIDYLINOSITOL_PHOSPHATIDYLCHOLINE TRANSFER PROTEIN SFH13"/>
    <property type="match status" value="1"/>
</dbReference>
<proteinExistence type="predicted"/>
<dbReference type="STRING" id="4536.A0A0E0IPX9"/>
<sequence length="183" mass="20678">MATAAAATSSLLLQTMQMWAEMLRWRKEIGAYAILEESYVLVVRSSEQEYYGVDREGQPVYIKRLGKINPNKLMQITTVDCNLSLLLCWGHGSELMFYTNCHITEKLAFRIAGSIQLEVWNGASKQCLFHRSLVFSSKLNPSVTCHFKWVWLHLTETLAMRKATASFQSLGGIGKVKLVTLPS</sequence>
<dbReference type="eggNOG" id="KOG1471">
    <property type="taxonomic scope" value="Eukaryota"/>
</dbReference>
<evidence type="ECO:0000313" key="2">
    <source>
        <dbReference type="Proteomes" id="UP000006591"/>
    </source>
</evidence>
<organism evidence="1">
    <name type="scientific">Oryza nivara</name>
    <name type="common">Indian wild rice</name>
    <name type="synonym">Oryza sativa f. spontanea</name>
    <dbReference type="NCBI Taxonomy" id="4536"/>
    <lineage>
        <taxon>Eukaryota</taxon>
        <taxon>Viridiplantae</taxon>
        <taxon>Streptophyta</taxon>
        <taxon>Embryophyta</taxon>
        <taxon>Tracheophyta</taxon>
        <taxon>Spermatophyta</taxon>
        <taxon>Magnoliopsida</taxon>
        <taxon>Liliopsida</taxon>
        <taxon>Poales</taxon>
        <taxon>Poaceae</taxon>
        <taxon>BOP clade</taxon>
        <taxon>Oryzoideae</taxon>
        <taxon>Oryzeae</taxon>
        <taxon>Oryzinae</taxon>
        <taxon>Oryza</taxon>
    </lineage>
</organism>
<reference evidence="1" key="1">
    <citation type="submission" date="2015-04" db="UniProtKB">
        <authorList>
            <consortium name="EnsemblPlants"/>
        </authorList>
    </citation>
    <scope>IDENTIFICATION</scope>
    <source>
        <strain evidence="1">SL10</strain>
    </source>
</reference>
<dbReference type="EnsemblPlants" id="ONIVA10G03360.1">
    <property type="protein sequence ID" value="ONIVA10G03360.1"/>
    <property type="gene ID" value="ONIVA10G03360"/>
</dbReference>
<dbReference type="HOGENOM" id="CLU_1698321_0_0_1"/>
<dbReference type="PANTHER" id="PTHR45657">
    <property type="entry name" value="CRAL-TRIO DOMAIN-CONTAINING PROTEIN YKL091C-RELATED"/>
    <property type="match status" value="1"/>
</dbReference>
<dbReference type="SUPFAM" id="SSF52087">
    <property type="entry name" value="CRAL/TRIO domain"/>
    <property type="match status" value="1"/>
</dbReference>
<dbReference type="InterPro" id="IPR036865">
    <property type="entry name" value="CRAL-TRIO_dom_sf"/>
</dbReference>
<accession>A0A0E0IPX9</accession>
<protein>
    <submittedName>
        <fullName evidence="1">Uncharacterized protein</fullName>
    </submittedName>
</protein>
<dbReference type="Gene3D" id="3.40.525.10">
    <property type="entry name" value="CRAL-TRIO lipid binding domain"/>
    <property type="match status" value="1"/>
</dbReference>
<keyword evidence="2" id="KW-1185">Reference proteome</keyword>
<dbReference type="InterPro" id="IPR051026">
    <property type="entry name" value="PI/PC_transfer"/>
</dbReference>
<name>A0A0E0IPX9_ORYNI</name>
<dbReference type="Gramene" id="ONIVA10G03360.1">
    <property type="protein sequence ID" value="ONIVA10G03360.1"/>
    <property type="gene ID" value="ONIVA10G03360"/>
</dbReference>
<evidence type="ECO:0000313" key="1">
    <source>
        <dbReference type="EnsemblPlants" id="ONIVA10G03360.1"/>
    </source>
</evidence>
<reference evidence="1" key="2">
    <citation type="submission" date="2018-04" db="EMBL/GenBank/DDBJ databases">
        <title>OnivRS2 (Oryza nivara Reference Sequence Version 2).</title>
        <authorList>
            <person name="Zhang J."/>
            <person name="Kudrna D."/>
            <person name="Lee S."/>
            <person name="Talag J."/>
            <person name="Rajasekar S."/>
            <person name="Welchert J."/>
            <person name="Hsing Y.-I."/>
            <person name="Wing R.A."/>
        </authorList>
    </citation>
    <scope>NUCLEOTIDE SEQUENCE [LARGE SCALE GENOMIC DNA]</scope>
</reference>
<dbReference type="AlphaFoldDB" id="A0A0E0IPX9"/>